<feature type="transmembrane region" description="Helical" evidence="1">
    <location>
        <begin position="159"/>
        <end position="180"/>
    </location>
</feature>
<gene>
    <name evidence="2" type="ORF">R4198_24065</name>
</gene>
<sequence length="242" mass="27212">MDEYDRIARLAPAYLTLFPLLVLVIALFGREDWWQQIIAVVVAAGIPVLLSDVVRQLGKTNQAELFDNWGGTPTTQFLRHHPSTSNDQENNAVLRTERHLHVQRITGLTLPTAEEERADATTVAIYDAAIALLRPYANQQHLVSRENAHYGFWRNLYGLRMYVIITGAVGFAASCILFCLDVQDMFNTSKPWLVFEAALSLFWIALAVWVITESSVKRAANNYAREVLQSLPLLPSKTTDNA</sequence>
<keyword evidence="1" id="KW-1133">Transmembrane helix</keyword>
<dbReference type="EMBL" id="JAWLUM010000005">
    <property type="protein sequence ID" value="MDV7136782.1"/>
    <property type="molecule type" value="Genomic_DNA"/>
</dbReference>
<keyword evidence="3" id="KW-1185">Reference proteome</keyword>
<keyword evidence="1" id="KW-0472">Membrane</keyword>
<proteinExistence type="predicted"/>
<evidence type="ECO:0000256" key="1">
    <source>
        <dbReference type="SAM" id="Phobius"/>
    </source>
</evidence>
<organism evidence="2 3">
    <name type="scientific">Williamsia marianensis</name>
    <dbReference type="NCBI Taxonomy" id="85044"/>
    <lineage>
        <taxon>Bacteria</taxon>
        <taxon>Bacillati</taxon>
        <taxon>Actinomycetota</taxon>
        <taxon>Actinomycetes</taxon>
        <taxon>Mycobacteriales</taxon>
        <taxon>Nocardiaceae</taxon>
        <taxon>Williamsia</taxon>
    </lineage>
</organism>
<feature type="transmembrane region" description="Helical" evidence="1">
    <location>
        <begin position="192"/>
        <end position="211"/>
    </location>
</feature>
<dbReference type="Proteomes" id="UP001185792">
    <property type="component" value="Unassembled WGS sequence"/>
</dbReference>
<protein>
    <submittedName>
        <fullName evidence="2">Uncharacterized protein</fullName>
    </submittedName>
</protein>
<reference evidence="2 3" key="1">
    <citation type="submission" date="2023-10" db="EMBL/GenBank/DDBJ databases">
        <title>Development of a sustainable strategy for remediation of hydrocarbon-contaminated territories based on the waste exchange concept.</title>
        <authorList>
            <person name="Krivoruchko A."/>
        </authorList>
    </citation>
    <scope>NUCLEOTIDE SEQUENCE [LARGE SCALE GENOMIC DNA]</scope>
    <source>
        <strain evidence="2 3">IEGM 1236</strain>
    </source>
</reference>
<feature type="transmembrane region" description="Helical" evidence="1">
    <location>
        <begin position="7"/>
        <end position="27"/>
    </location>
</feature>
<accession>A0ABU4F1J8</accession>
<keyword evidence="1" id="KW-0812">Transmembrane</keyword>
<name>A0ABU4F1J8_WILMA</name>
<dbReference type="RefSeq" id="WP_317714751.1">
    <property type="nucleotide sequence ID" value="NZ_JAWLUM010000005.1"/>
</dbReference>
<feature type="transmembrane region" description="Helical" evidence="1">
    <location>
        <begin position="33"/>
        <end position="50"/>
    </location>
</feature>
<comment type="caution">
    <text evidence="2">The sequence shown here is derived from an EMBL/GenBank/DDBJ whole genome shotgun (WGS) entry which is preliminary data.</text>
</comment>
<evidence type="ECO:0000313" key="2">
    <source>
        <dbReference type="EMBL" id="MDV7136782.1"/>
    </source>
</evidence>
<evidence type="ECO:0000313" key="3">
    <source>
        <dbReference type="Proteomes" id="UP001185792"/>
    </source>
</evidence>